<keyword evidence="7 8" id="KW-0067">ATP-binding</keyword>
<gene>
    <name evidence="12" type="ORF">OG563_24205</name>
</gene>
<keyword evidence="2" id="KW-0723">Serine/threonine-protein kinase</keyword>
<feature type="binding site" evidence="8">
    <location>
        <position position="37"/>
    </location>
    <ligand>
        <name>ATP</name>
        <dbReference type="ChEBI" id="CHEBI:30616"/>
    </ligand>
</feature>
<feature type="transmembrane region" description="Helical" evidence="10">
    <location>
        <begin position="560"/>
        <end position="588"/>
    </location>
</feature>
<evidence type="ECO:0000256" key="2">
    <source>
        <dbReference type="ARBA" id="ARBA00022527"/>
    </source>
</evidence>
<dbReference type="SUPFAM" id="SSF56112">
    <property type="entry name" value="Protein kinase-like (PK-like)"/>
    <property type="match status" value="1"/>
</dbReference>
<feature type="compositionally biased region" description="Low complexity" evidence="9">
    <location>
        <begin position="333"/>
        <end position="346"/>
    </location>
</feature>
<dbReference type="InterPro" id="IPR029050">
    <property type="entry name" value="Immunoprotect_excell_Ig-like"/>
</dbReference>
<dbReference type="GO" id="GO:0016301">
    <property type="term" value="F:kinase activity"/>
    <property type="evidence" value="ECO:0007669"/>
    <property type="project" value="UniProtKB-KW"/>
</dbReference>
<keyword evidence="10" id="KW-0472">Membrane</keyword>
<evidence type="ECO:0000313" key="13">
    <source>
        <dbReference type="Proteomes" id="UP001432062"/>
    </source>
</evidence>
<keyword evidence="4" id="KW-0732">Signal</keyword>
<dbReference type="InterPro" id="IPR029051">
    <property type="entry name" value="DUF4352"/>
</dbReference>
<dbReference type="CDD" id="cd14014">
    <property type="entry name" value="STKc_PknB_like"/>
    <property type="match status" value="1"/>
</dbReference>
<dbReference type="InterPro" id="IPR011009">
    <property type="entry name" value="Kinase-like_dom_sf"/>
</dbReference>
<name>A0ABZ1YGP4_9NOCA</name>
<evidence type="ECO:0000313" key="12">
    <source>
        <dbReference type="EMBL" id="WUV42375.1"/>
    </source>
</evidence>
<dbReference type="PANTHER" id="PTHR43289">
    <property type="entry name" value="MITOGEN-ACTIVATED PROTEIN KINASE KINASE KINASE 20-RELATED"/>
    <property type="match status" value="1"/>
</dbReference>
<keyword evidence="6 12" id="KW-0418">Kinase</keyword>
<reference evidence="12" key="1">
    <citation type="submission" date="2022-10" db="EMBL/GenBank/DDBJ databases">
        <title>The complete genomes of actinobacterial strains from the NBC collection.</title>
        <authorList>
            <person name="Joergensen T.S."/>
            <person name="Alvarez Arevalo M."/>
            <person name="Sterndorff E.B."/>
            <person name="Faurdal D."/>
            <person name="Vuksanovic O."/>
            <person name="Mourched A.-S."/>
            <person name="Charusanti P."/>
            <person name="Shaw S."/>
            <person name="Blin K."/>
            <person name="Weber T."/>
        </authorList>
    </citation>
    <scope>NUCLEOTIDE SEQUENCE</scope>
    <source>
        <strain evidence="12">NBC_01482</strain>
    </source>
</reference>
<feature type="compositionally biased region" description="Low complexity" evidence="9">
    <location>
        <begin position="364"/>
        <end position="380"/>
    </location>
</feature>
<feature type="domain" description="Protein kinase" evidence="11">
    <location>
        <begin position="8"/>
        <end position="265"/>
    </location>
</feature>
<feature type="compositionally biased region" description="Polar residues" evidence="9">
    <location>
        <begin position="431"/>
        <end position="443"/>
    </location>
</feature>
<evidence type="ECO:0000256" key="5">
    <source>
        <dbReference type="ARBA" id="ARBA00022741"/>
    </source>
</evidence>
<dbReference type="PANTHER" id="PTHR43289:SF6">
    <property type="entry name" value="SERINE_THREONINE-PROTEIN KINASE NEKL-3"/>
    <property type="match status" value="1"/>
</dbReference>
<keyword evidence="3" id="KW-0808">Transferase</keyword>
<organism evidence="12 13">
    <name type="scientific">Nocardia vinacea</name>
    <dbReference type="NCBI Taxonomy" id="96468"/>
    <lineage>
        <taxon>Bacteria</taxon>
        <taxon>Bacillati</taxon>
        <taxon>Actinomycetota</taxon>
        <taxon>Actinomycetes</taxon>
        <taxon>Mycobacteriales</taxon>
        <taxon>Nocardiaceae</taxon>
        <taxon>Nocardia</taxon>
    </lineage>
</organism>
<feature type="compositionally biased region" description="Low complexity" evidence="9">
    <location>
        <begin position="313"/>
        <end position="325"/>
    </location>
</feature>
<evidence type="ECO:0000256" key="4">
    <source>
        <dbReference type="ARBA" id="ARBA00022729"/>
    </source>
</evidence>
<accession>A0ABZ1YGP4</accession>
<dbReference type="EC" id="2.7.11.1" evidence="1"/>
<keyword evidence="5 8" id="KW-0547">Nucleotide-binding</keyword>
<evidence type="ECO:0000256" key="3">
    <source>
        <dbReference type="ARBA" id="ARBA00022679"/>
    </source>
</evidence>
<dbReference type="InterPro" id="IPR008271">
    <property type="entry name" value="Ser/Thr_kinase_AS"/>
</dbReference>
<protein>
    <recommendedName>
        <fullName evidence="1">non-specific serine/threonine protein kinase</fullName>
        <ecNumber evidence="1">2.7.11.1</ecNumber>
    </recommendedName>
</protein>
<feature type="region of interest" description="Disordered" evidence="9">
    <location>
        <begin position="592"/>
        <end position="626"/>
    </location>
</feature>
<dbReference type="InterPro" id="IPR017441">
    <property type="entry name" value="Protein_kinase_ATP_BS"/>
</dbReference>
<dbReference type="Proteomes" id="UP001432062">
    <property type="component" value="Chromosome"/>
</dbReference>
<feature type="compositionally biased region" description="Basic and acidic residues" evidence="9">
    <location>
        <begin position="418"/>
        <end position="429"/>
    </location>
</feature>
<evidence type="ECO:0000259" key="11">
    <source>
        <dbReference type="PROSITE" id="PS50011"/>
    </source>
</evidence>
<dbReference type="InterPro" id="IPR000719">
    <property type="entry name" value="Prot_kinase_dom"/>
</dbReference>
<feature type="compositionally biased region" description="Pro residues" evidence="9">
    <location>
        <begin position="388"/>
        <end position="402"/>
    </location>
</feature>
<dbReference type="Gene3D" id="1.10.510.10">
    <property type="entry name" value="Transferase(Phosphotransferase) domain 1"/>
    <property type="match status" value="1"/>
</dbReference>
<feature type="region of interest" description="Disordered" evidence="9">
    <location>
        <begin position="272"/>
        <end position="536"/>
    </location>
</feature>
<evidence type="ECO:0000256" key="7">
    <source>
        <dbReference type="ARBA" id="ARBA00022840"/>
    </source>
</evidence>
<proteinExistence type="predicted"/>
<dbReference type="PROSITE" id="PS50011">
    <property type="entry name" value="PROTEIN_KINASE_DOM"/>
    <property type="match status" value="1"/>
</dbReference>
<dbReference type="PROSITE" id="PS00107">
    <property type="entry name" value="PROTEIN_KINASE_ATP"/>
    <property type="match status" value="1"/>
</dbReference>
<keyword evidence="10" id="KW-1133">Transmembrane helix</keyword>
<dbReference type="PROSITE" id="PS00108">
    <property type="entry name" value="PROTEIN_KINASE_ST"/>
    <property type="match status" value="1"/>
</dbReference>
<evidence type="ECO:0000256" key="6">
    <source>
        <dbReference type="ARBA" id="ARBA00022777"/>
    </source>
</evidence>
<keyword evidence="10" id="KW-0812">Transmembrane</keyword>
<keyword evidence="13" id="KW-1185">Reference proteome</keyword>
<feature type="compositionally biased region" description="Low complexity" evidence="9">
    <location>
        <begin position="272"/>
        <end position="286"/>
    </location>
</feature>
<dbReference type="SMART" id="SM00220">
    <property type="entry name" value="S_TKc"/>
    <property type="match status" value="1"/>
</dbReference>
<dbReference type="Gene3D" id="3.30.200.20">
    <property type="entry name" value="Phosphorylase Kinase, domain 1"/>
    <property type="match status" value="1"/>
</dbReference>
<evidence type="ECO:0000256" key="1">
    <source>
        <dbReference type="ARBA" id="ARBA00012513"/>
    </source>
</evidence>
<sequence length="750" mass="79965">MGEQFGKYRLDRLLGRGGMGAVWLAHDSETGRTVALKVLAEQVAADADYRKRFQREARLGSSLRHPHIVPIHGFGELDGRLYIDMEYIDGIDLAEMLTRVGTLTPTAAVDFVTQAASGLDAAHRAGLIHRDVKPSNILVGTGGHAYLIDFGIAQSLGQTAVTATGMAIGSWAYMAPERFNGTVDARSDVYSLACVLYECLTGRRPYGDTDPARQMHGHLMTDPPRVSTVNPAVPPELDAVIARGMAKDQTHRYRTAREFAAAAYTATAFARVPHPAPHSSTPSSPQHSPPKSPTPSTQPPDAPRSRTPQSSVPQPALPDAPQSAAPQPPRPDAPQSAAPQSAFPDAPRSRTPQSATPQPPRPDAPQSAAPQSALPDAPQSYMPQSAAPQPPLPDAPLPPAPLPQARRLAADVQPTPTRVEKHPPTRVETHAPTQAETPASTKVETPAPTSSAESPAPVVKPPKPLNPTKVLPEPGPTPTLVATRLAPPPPAGPAAPQHSPWSPNRAAVQPTPVIRPPTPAERAAPQPKRAPLAPRWSVSQRRPWIAPPPRKYQRRRRKSFLSRLIGALVVIFLTPFMLAAGCAALIAFGNTGSGGGTRTADPSVAVRDGDTAQSAEPPAPVSAGLNSPVRDGKFEFVVTSVDSGFPRIGLQNASGSYSVVTVAVRNISDESKWFLPVGQRLVDTQGRQVDHNAIATMWQTTQRRYGYSFELQPGQSATTQLVFDVAQDATPSRLELHDFMLSNGATVELN</sequence>
<evidence type="ECO:0000256" key="8">
    <source>
        <dbReference type="PROSITE-ProRule" id="PRU10141"/>
    </source>
</evidence>
<dbReference type="Pfam" id="PF00069">
    <property type="entry name" value="Pkinase"/>
    <property type="match status" value="1"/>
</dbReference>
<evidence type="ECO:0000256" key="10">
    <source>
        <dbReference type="SAM" id="Phobius"/>
    </source>
</evidence>
<dbReference type="Gene3D" id="2.60.40.1240">
    <property type="match status" value="1"/>
</dbReference>
<feature type="compositionally biased region" description="Low complexity" evidence="9">
    <location>
        <begin position="444"/>
        <end position="457"/>
    </location>
</feature>
<dbReference type="EMBL" id="CP109441">
    <property type="protein sequence ID" value="WUV42375.1"/>
    <property type="molecule type" value="Genomic_DNA"/>
</dbReference>
<dbReference type="RefSeq" id="WP_329405145.1">
    <property type="nucleotide sequence ID" value="NZ_CP109441.1"/>
</dbReference>
<feature type="compositionally biased region" description="Pro residues" evidence="9">
    <location>
        <begin position="287"/>
        <end position="302"/>
    </location>
</feature>
<evidence type="ECO:0000256" key="9">
    <source>
        <dbReference type="SAM" id="MobiDB-lite"/>
    </source>
</evidence>
<dbReference type="Pfam" id="PF11611">
    <property type="entry name" value="DUF4352"/>
    <property type="match status" value="1"/>
</dbReference>